<evidence type="ECO:0000313" key="11">
    <source>
        <dbReference type="Proteomes" id="UP001589611"/>
    </source>
</evidence>
<protein>
    <recommendedName>
        <fullName evidence="3">beta-N-acetylhexosaminidase</fullName>
        <ecNumber evidence="3">3.2.1.52</ecNumber>
    </recommendedName>
</protein>
<evidence type="ECO:0000256" key="4">
    <source>
        <dbReference type="ARBA" id="ARBA00022801"/>
    </source>
</evidence>
<feature type="domain" description="Glycoside hydrolase family 20 catalytic" evidence="8">
    <location>
        <begin position="388"/>
        <end position="535"/>
    </location>
</feature>
<evidence type="ECO:0000259" key="9">
    <source>
        <dbReference type="Pfam" id="PF02838"/>
    </source>
</evidence>
<keyword evidence="11" id="KW-1185">Reference proteome</keyword>
<accession>A0ABV5SZB6</accession>
<comment type="caution">
    <text evidence="10">The sequence shown here is derived from an EMBL/GenBank/DDBJ whole genome shotgun (WGS) entry which is preliminary data.</text>
</comment>
<dbReference type="RefSeq" id="WP_344712153.1">
    <property type="nucleotide sequence ID" value="NZ_BAAAWH010000001.1"/>
</dbReference>
<evidence type="ECO:0000313" key="10">
    <source>
        <dbReference type="EMBL" id="MFB9645694.1"/>
    </source>
</evidence>
<comment type="similarity">
    <text evidence="2">Belongs to the glycosyl hydrolase 20 family.</text>
</comment>
<gene>
    <name evidence="10" type="ORF">ACFFPJ_07775</name>
</gene>
<proteinExistence type="inferred from homology"/>
<dbReference type="Gene3D" id="3.20.20.80">
    <property type="entry name" value="Glycosidases"/>
    <property type="match status" value="1"/>
</dbReference>
<dbReference type="PRINTS" id="PR00738">
    <property type="entry name" value="GLHYDRLASE20"/>
</dbReference>
<evidence type="ECO:0000256" key="6">
    <source>
        <dbReference type="SAM" id="MobiDB-lite"/>
    </source>
</evidence>
<feature type="domain" description="Beta-hexosaminidase bacterial type N-terminal" evidence="9">
    <location>
        <begin position="39"/>
        <end position="198"/>
    </location>
</feature>
<dbReference type="SUPFAM" id="SSF51445">
    <property type="entry name" value="(Trans)glycosidases"/>
    <property type="match status" value="1"/>
</dbReference>
<evidence type="ECO:0000256" key="7">
    <source>
        <dbReference type="SAM" id="SignalP"/>
    </source>
</evidence>
<feature type="signal peptide" evidence="7">
    <location>
        <begin position="1"/>
        <end position="25"/>
    </location>
</feature>
<evidence type="ECO:0000259" key="8">
    <source>
        <dbReference type="Pfam" id="PF00728"/>
    </source>
</evidence>
<reference evidence="10 11" key="1">
    <citation type="submission" date="2024-09" db="EMBL/GenBank/DDBJ databases">
        <authorList>
            <person name="Sun Q."/>
            <person name="Mori K."/>
        </authorList>
    </citation>
    <scope>NUCLEOTIDE SEQUENCE [LARGE SCALE GENOMIC DNA]</scope>
    <source>
        <strain evidence="10 11">JCM 1342</strain>
    </source>
</reference>
<dbReference type="PANTHER" id="PTHR22600:SF57">
    <property type="entry name" value="BETA-N-ACETYLHEXOSAMINIDASE"/>
    <property type="match status" value="1"/>
</dbReference>
<feature type="chain" id="PRO_5046044222" description="beta-N-acetylhexosaminidase" evidence="7">
    <location>
        <begin position="26"/>
        <end position="575"/>
    </location>
</feature>
<evidence type="ECO:0000256" key="5">
    <source>
        <dbReference type="ARBA" id="ARBA00023295"/>
    </source>
</evidence>
<keyword evidence="7" id="KW-0732">Signal</keyword>
<dbReference type="PANTHER" id="PTHR22600">
    <property type="entry name" value="BETA-HEXOSAMINIDASE"/>
    <property type="match status" value="1"/>
</dbReference>
<dbReference type="Gene3D" id="3.30.379.10">
    <property type="entry name" value="Chitobiase/beta-hexosaminidase domain 2-like"/>
    <property type="match status" value="1"/>
</dbReference>
<dbReference type="InterPro" id="IPR015882">
    <property type="entry name" value="HEX_bac_N"/>
</dbReference>
<dbReference type="Proteomes" id="UP001589611">
    <property type="component" value="Unassembled WGS sequence"/>
</dbReference>
<dbReference type="EMBL" id="JBHMBE010000003">
    <property type="protein sequence ID" value="MFB9645694.1"/>
    <property type="molecule type" value="Genomic_DNA"/>
</dbReference>
<feature type="region of interest" description="Disordered" evidence="6">
    <location>
        <begin position="89"/>
        <end position="135"/>
    </location>
</feature>
<dbReference type="InterPro" id="IPR029018">
    <property type="entry name" value="Hex-like_dom2"/>
</dbReference>
<keyword evidence="5" id="KW-0326">Glycosidase</keyword>
<dbReference type="EC" id="3.2.1.52" evidence="3"/>
<feature type="compositionally biased region" description="Low complexity" evidence="6">
    <location>
        <begin position="91"/>
        <end position="128"/>
    </location>
</feature>
<dbReference type="InterPro" id="IPR015883">
    <property type="entry name" value="Glyco_hydro_20_cat"/>
</dbReference>
<dbReference type="CDD" id="cd06568">
    <property type="entry name" value="GH20_SpHex_like"/>
    <property type="match status" value="1"/>
</dbReference>
<organism evidence="10 11">
    <name type="scientific">Microbacterium terregens</name>
    <dbReference type="NCBI Taxonomy" id="69363"/>
    <lineage>
        <taxon>Bacteria</taxon>
        <taxon>Bacillati</taxon>
        <taxon>Actinomycetota</taxon>
        <taxon>Actinomycetes</taxon>
        <taxon>Micrococcales</taxon>
        <taxon>Microbacteriaceae</taxon>
        <taxon>Microbacterium</taxon>
    </lineage>
</organism>
<dbReference type="InterPro" id="IPR025705">
    <property type="entry name" value="Beta_hexosaminidase_sua/sub"/>
</dbReference>
<keyword evidence="4" id="KW-0378">Hydrolase</keyword>
<comment type="catalytic activity">
    <reaction evidence="1">
        <text>Hydrolysis of terminal non-reducing N-acetyl-D-hexosamine residues in N-acetyl-beta-D-hexosaminides.</text>
        <dbReference type="EC" id="3.2.1.52"/>
    </reaction>
</comment>
<feature type="domain" description="Glycoside hydrolase family 20 catalytic" evidence="8">
    <location>
        <begin position="201"/>
        <end position="379"/>
    </location>
</feature>
<name>A0ABV5SZB6_9MICO</name>
<dbReference type="InterPro" id="IPR017853">
    <property type="entry name" value="GH"/>
</dbReference>
<dbReference type="PROSITE" id="PS51257">
    <property type="entry name" value="PROKAR_LIPOPROTEIN"/>
    <property type="match status" value="1"/>
</dbReference>
<evidence type="ECO:0000256" key="3">
    <source>
        <dbReference type="ARBA" id="ARBA00012663"/>
    </source>
</evidence>
<dbReference type="Pfam" id="PF00728">
    <property type="entry name" value="Glyco_hydro_20"/>
    <property type="match status" value="2"/>
</dbReference>
<sequence>MKLVRGGTMGMAGVLLALLAGCTAATQNGATVSAPAASPGVVPAPLSIAVDATAAPFRIDRHVRILGNPDAAAALTAIVAARTGTAVPARESAPPAAESAPSAPESAPSAPESAPSAPESAPSAPESAQQTPESAPTIALRIEPGGAAESYRITADAASVVVTGADAAGLFYGVQTLGQLIIRNGSGFVVPAARIADAPRFAYRGVMLDVARHFFPVETVKAYIDRASGLKLNALHLHLSDDQGWRIQLDSRPRLTERAAATAVGGDAGGFYSKADYREIVAYAASRHMIVVPEVDVPGHTHAVGLAYPELAEEPDLPHLVSDGEGAPPVAGTPYTGTAVGFSSLKIHDEATYDFVADVMGELAAMTPGPYLHIGGDEALGTDPDDFALFMARATGIVADLGKIPVTWHEAGAAPDIDPSTIGQYWGFTTPTDGADEKARAFADSGGVILSPADAVYLDMKYDASSPFGLTWANGPTSVQRAYSWEPASIIDGVDEDDILGVEAPLWTETIRTLDDIDRMAFPRVAAAAEIAWSSADGELRTWESFRSRVGALGPLWTSLGIRFHASDEIPWATQ</sequence>
<dbReference type="SUPFAM" id="SSF55545">
    <property type="entry name" value="beta-N-acetylhexosaminidase-like domain"/>
    <property type="match status" value="1"/>
</dbReference>
<evidence type="ECO:0000256" key="1">
    <source>
        <dbReference type="ARBA" id="ARBA00001231"/>
    </source>
</evidence>
<dbReference type="Pfam" id="PF02838">
    <property type="entry name" value="Glyco_hydro_20b"/>
    <property type="match status" value="1"/>
</dbReference>
<evidence type="ECO:0000256" key="2">
    <source>
        <dbReference type="ARBA" id="ARBA00006285"/>
    </source>
</evidence>